<accession>A0A6J2X2P3</accession>
<protein>
    <submittedName>
        <fullName evidence="4">Uncharacterized protein LOC115874391</fullName>
    </submittedName>
</protein>
<feature type="compositionally biased region" description="Gly residues" evidence="1">
    <location>
        <begin position="526"/>
        <end position="536"/>
    </location>
</feature>
<feature type="region of interest" description="Disordered" evidence="1">
    <location>
        <begin position="1"/>
        <end position="90"/>
    </location>
</feature>
<keyword evidence="2" id="KW-0472">Membrane</keyword>
<organism evidence="3 4">
    <name type="scientific">Sitophilus oryzae</name>
    <name type="common">Rice weevil</name>
    <name type="synonym">Curculio oryzae</name>
    <dbReference type="NCBI Taxonomy" id="7048"/>
    <lineage>
        <taxon>Eukaryota</taxon>
        <taxon>Metazoa</taxon>
        <taxon>Ecdysozoa</taxon>
        <taxon>Arthropoda</taxon>
        <taxon>Hexapoda</taxon>
        <taxon>Insecta</taxon>
        <taxon>Pterygota</taxon>
        <taxon>Neoptera</taxon>
        <taxon>Endopterygota</taxon>
        <taxon>Coleoptera</taxon>
        <taxon>Polyphaga</taxon>
        <taxon>Cucujiformia</taxon>
        <taxon>Curculionidae</taxon>
        <taxon>Dryophthorinae</taxon>
        <taxon>Sitophilus</taxon>
    </lineage>
</organism>
<sequence length="571" mass="63484">MYAAAGGASLASRQARQKQRQQKSKQLKNAQKASEFPPKTPQAKQFHNYTDPAVPRLSRVERGALKPPGANERRHSTSNYLKEPQARARIRESPSISIPVQSSQNLPQLPLSPTTLVQHNHVESTYSLQGGQLPQIFVPDDAPPERRCSFVRQVEEVGKKEEDVLDRCHHLCNFEIRDGPWETHTQYYTDLEKEMYGSLDYPFSECSQGRTAWQERERGRRCSLSEEARQHRIKQTEAHHRWMKRNRIHDTTYGGGSDEEGDYVAFHQSAAANALLYVGLGTTAIGSVIFFVGTGEKGFKTLELRLIGPTLIVAGLLCCLVRVLLCACPTSCFRPRSKTRLKDNLCPHKNSRRRLAQRYPDVPESVDFVPADKTALLHKHTRKKVSIVPPNYSLPSTSTSEFKDLPSFTQESEIRKLSIPQIHLPSLPDSEEHSKLSRDDSVIELTAMDLNYDVQSVSSNESDDEDGGGLNDQTEANKLCQPGSKLTRQREPAAVYSGNSANVQSRLFSETLSVVIEHSDNSTGPGISGDGGGEATGSGSRPDELVTNRRDNRAPSDKHSGIVLSPLQLGQ</sequence>
<dbReference type="AlphaFoldDB" id="A0A6J2X2P3"/>
<feature type="region of interest" description="Disordered" evidence="1">
    <location>
        <begin position="457"/>
        <end position="498"/>
    </location>
</feature>
<keyword evidence="3" id="KW-1185">Reference proteome</keyword>
<dbReference type="KEGG" id="soy:115874391"/>
<keyword evidence="2" id="KW-0812">Transmembrane</keyword>
<evidence type="ECO:0000313" key="4">
    <source>
        <dbReference type="RefSeq" id="XP_030745402.1"/>
    </source>
</evidence>
<feature type="region of interest" description="Disordered" evidence="1">
    <location>
        <begin position="516"/>
        <end position="571"/>
    </location>
</feature>
<feature type="compositionally biased region" description="Basic residues" evidence="1">
    <location>
        <begin position="15"/>
        <end position="26"/>
    </location>
</feature>
<proteinExistence type="predicted"/>
<feature type="transmembrane region" description="Helical" evidence="2">
    <location>
        <begin position="274"/>
        <end position="294"/>
    </location>
</feature>
<dbReference type="OrthoDB" id="6425771at2759"/>
<evidence type="ECO:0000256" key="1">
    <source>
        <dbReference type="SAM" id="MobiDB-lite"/>
    </source>
</evidence>
<dbReference type="InParanoid" id="A0A6J2X2P3"/>
<evidence type="ECO:0000313" key="3">
    <source>
        <dbReference type="Proteomes" id="UP000504635"/>
    </source>
</evidence>
<gene>
    <name evidence="4" type="primary">LOC115874391</name>
</gene>
<feature type="transmembrane region" description="Helical" evidence="2">
    <location>
        <begin position="306"/>
        <end position="325"/>
    </location>
</feature>
<dbReference type="RefSeq" id="XP_030745402.1">
    <property type="nucleotide sequence ID" value="XM_030889542.1"/>
</dbReference>
<dbReference type="GeneID" id="115874391"/>
<reference evidence="4" key="1">
    <citation type="submission" date="2025-08" db="UniProtKB">
        <authorList>
            <consortium name="RefSeq"/>
        </authorList>
    </citation>
    <scope>IDENTIFICATION</scope>
    <source>
        <tissue evidence="4">Gonads</tissue>
    </source>
</reference>
<dbReference type="Proteomes" id="UP000504635">
    <property type="component" value="Unplaced"/>
</dbReference>
<keyword evidence="2" id="KW-1133">Transmembrane helix</keyword>
<name>A0A6J2X2P3_SITOR</name>
<feature type="compositionally biased region" description="Basic and acidic residues" evidence="1">
    <location>
        <begin position="541"/>
        <end position="560"/>
    </location>
</feature>
<evidence type="ECO:0000256" key="2">
    <source>
        <dbReference type="SAM" id="Phobius"/>
    </source>
</evidence>